<keyword evidence="4" id="KW-1185">Reference proteome</keyword>
<organism evidence="1 3">
    <name type="scientific">Acetobacter cibinongensis</name>
    <dbReference type="NCBI Taxonomy" id="146475"/>
    <lineage>
        <taxon>Bacteria</taxon>
        <taxon>Pseudomonadati</taxon>
        <taxon>Pseudomonadota</taxon>
        <taxon>Alphaproteobacteria</taxon>
        <taxon>Acetobacterales</taxon>
        <taxon>Acetobacteraceae</taxon>
        <taxon>Acetobacter</taxon>
    </lineage>
</organism>
<dbReference type="EMBL" id="BJVU01000010">
    <property type="protein sequence ID" value="GEL59506.1"/>
    <property type="molecule type" value="Genomic_DNA"/>
</dbReference>
<protein>
    <submittedName>
        <fullName evidence="1">Uncharacterized protein</fullName>
    </submittedName>
</protein>
<reference evidence="1 3" key="1">
    <citation type="submission" date="2012-11" db="EMBL/GenBank/DDBJ databases">
        <title>Whole genome sequence of Acetobacter cibinongensis 4H-1.</title>
        <authorList>
            <person name="Azuma Y."/>
            <person name="Higashiura N."/>
            <person name="Hirakawa H."/>
            <person name="Matsushita K."/>
        </authorList>
    </citation>
    <scope>NUCLEOTIDE SEQUENCE [LARGE SCALE GENOMIC DNA]</scope>
    <source>
        <strain evidence="1 3">4H-1</strain>
    </source>
</reference>
<gene>
    <name evidence="1" type="ORF">Abci_002_005</name>
    <name evidence="2" type="ORF">ACI01nite_21080</name>
</gene>
<proteinExistence type="predicted"/>
<dbReference type="EMBL" id="BAMV01000002">
    <property type="protein sequence ID" value="GAN59128.1"/>
    <property type="molecule type" value="Genomic_DNA"/>
</dbReference>
<accession>A0A6N3STD7</accession>
<evidence type="ECO:0000313" key="2">
    <source>
        <dbReference type="EMBL" id="GEL59506.1"/>
    </source>
</evidence>
<dbReference type="Proteomes" id="UP000321891">
    <property type="component" value="Unassembled WGS sequence"/>
</dbReference>
<dbReference type="Proteomes" id="UP000032671">
    <property type="component" value="Unassembled WGS sequence"/>
</dbReference>
<dbReference type="AlphaFoldDB" id="A0A0D6N0M9"/>
<evidence type="ECO:0000313" key="3">
    <source>
        <dbReference type="Proteomes" id="UP000032671"/>
    </source>
</evidence>
<sequence length="81" mass="9102">MPKHINGGNHAMQGLPDSSKTCCLNGQMGTGYSLGAKEKLFHEAEDHFFFIFVVRRKFETETPTPVNSVRDVITKMGQFLK</sequence>
<name>A0A0D6N0M9_9PROT</name>
<comment type="caution">
    <text evidence="1">The sequence shown here is derived from an EMBL/GenBank/DDBJ whole genome shotgun (WGS) entry which is preliminary data.</text>
</comment>
<evidence type="ECO:0000313" key="4">
    <source>
        <dbReference type="Proteomes" id="UP000321891"/>
    </source>
</evidence>
<accession>A0A0D6N0M9</accession>
<evidence type="ECO:0000313" key="1">
    <source>
        <dbReference type="EMBL" id="GAN59128.1"/>
    </source>
</evidence>
<reference evidence="2 4" key="2">
    <citation type="submission" date="2019-07" db="EMBL/GenBank/DDBJ databases">
        <title>Whole genome shotgun sequence of Acetobacter cibinongensis NBRC 16605.</title>
        <authorList>
            <person name="Hosoyama A."/>
            <person name="Uohara A."/>
            <person name="Ohji S."/>
            <person name="Ichikawa N."/>
        </authorList>
    </citation>
    <scope>NUCLEOTIDE SEQUENCE [LARGE SCALE GENOMIC DNA]</scope>
    <source>
        <strain evidence="2 4">NBRC 16605</strain>
    </source>
</reference>